<evidence type="ECO:0000313" key="5">
    <source>
        <dbReference type="Proteomes" id="UP000030140"/>
    </source>
</evidence>
<dbReference type="PROSITE" id="PS00018">
    <property type="entry name" value="EF_HAND_1"/>
    <property type="match status" value="1"/>
</dbReference>
<evidence type="ECO:0000259" key="3">
    <source>
        <dbReference type="PROSITE" id="PS50222"/>
    </source>
</evidence>
<keyword evidence="2" id="KW-0732">Signal</keyword>
<comment type="caution">
    <text evidence="4">The sequence shown here is derived from an EMBL/GenBank/DDBJ whole genome shotgun (WGS) entry which is preliminary data.</text>
</comment>
<dbReference type="PROSITE" id="PS50222">
    <property type="entry name" value="EF_HAND_2"/>
    <property type="match status" value="1"/>
</dbReference>
<dbReference type="Pfam" id="PF00036">
    <property type="entry name" value="EF-hand_1"/>
    <property type="match status" value="1"/>
</dbReference>
<dbReference type="KEGG" id="ddo:I597_0915"/>
<feature type="compositionally biased region" description="Basic residues" evidence="1">
    <location>
        <begin position="86"/>
        <end position="98"/>
    </location>
</feature>
<reference evidence="4 5" key="1">
    <citation type="submission" date="2014-10" db="EMBL/GenBank/DDBJ databases">
        <title>Draft genome sequence of the proteorhodopsin-containing marine bacterium Dokdonia donghaensis.</title>
        <authorList>
            <person name="Gomez-Consarnau L."/>
            <person name="Gonzalez J.M."/>
            <person name="Riedel T."/>
            <person name="Jaenicke S."/>
            <person name="Wagner-Doebler I."/>
            <person name="Fuhrman J.A."/>
        </authorList>
    </citation>
    <scope>NUCLEOTIDE SEQUENCE [LARGE SCALE GENOMIC DNA]</scope>
    <source>
        <strain evidence="4 5">DSW-1</strain>
    </source>
</reference>
<dbReference type="InterPro" id="IPR011992">
    <property type="entry name" value="EF-hand-dom_pair"/>
</dbReference>
<dbReference type="AlphaFoldDB" id="A0A0A2H0C5"/>
<dbReference type="Gene3D" id="1.10.238.10">
    <property type="entry name" value="EF-hand"/>
    <property type="match status" value="1"/>
</dbReference>
<feature type="domain" description="EF-hand" evidence="3">
    <location>
        <begin position="58"/>
        <end position="93"/>
    </location>
</feature>
<dbReference type="InterPro" id="IPR018247">
    <property type="entry name" value="EF_Hand_1_Ca_BS"/>
</dbReference>
<dbReference type="OrthoDB" id="1145220at2"/>
<dbReference type="GO" id="GO:0005509">
    <property type="term" value="F:calcium ion binding"/>
    <property type="evidence" value="ECO:0007669"/>
    <property type="project" value="InterPro"/>
</dbReference>
<dbReference type="InterPro" id="IPR002048">
    <property type="entry name" value="EF_hand_dom"/>
</dbReference>
<dbReference type="Proteomes" id="UP000030140">
    <property type="component" value="Unassembled WGS sequence"/>
</dbReference>
<dbReference type="PATRIC" id="fig|1300343.5.peg.926"/>
<gene>
    <name evidence="4" type="ORF">NV36_10210</name>
</gene>
<dbReference type="PROSITE" id="PS51257">
    <property type="entry name" value="PROKAR_LIPOPROTEIN"/>
    <property type="match status" value="1"/>
</dbReference>
<dbReference type="SUPFAM" id="SSF47473">
    <property type="entry name" value="EF-hand"/>
    <property type="match status" value="1"/>
</dbReference>
<sequence length="98" mass="11154">MKKINFKMSALAIVFTLGIVSVSCAQGQRNNDRKEPPTFAQLLKDMDANEDNKLDKSEIKGPLKEAFKEVDTNEDGFITEKEFKKAPKPKRREPRGKK</sequence>
<feature type="signal peptide" evidence="2">
    <location>
        <begin position="1"/>
        <end position="25"/>
    </location>
</feature>
<name>A0A0A2H0C5_9FLAO</name>
<protein>
    <recommendedName>
        <fullName evidence="3">EF-hand domain-containing protein</fullName>
    </recommendedName>
</protein>
<evidence type="ECO:0000313" key="4">
    <source>
        <dbReference type="EMBL" id="KGO08031.1"/>
    </source>
</evidence>
<accession>A0A0A2H0C5</accession>
<evidence type="ECO:0000256" key="1">
    <source>
        <dbReference type="SAM" id="MobiDB-lite"/>
    </source>
</evidence>
<feature type="chain" id="PRO_5001987431" description="EF-hand domain-containing protein" evidence="2">
    <location>
        <begin position="26"/>
        <end position="98"/>
    </location>
</feature>
<feature type="region of interest" description="Disordered" evidence="1">
    <location>
        <begin position="78"/>
        <end position="98"/>
    </location>
</feature>
<evidence type="ECO:0000256" key="2">
    <source>
        <dbReference type="SAM" id="SignalP"/>
    </source>
</evidence>
<dbReference type="RefSeq" id="WP_035326904.1">
    <property type="nucleotide sequence ID" value="NZ_CP015125.1"/>
</dbReference>
<organism evidence="4 5">
    <name type="scientific">Dokdonia donghaensis DSW-1</name>
    <dbReference type="NCBI Taxonomy" id="1300343"/>
    <lineage>
        <taxon>Bacteria</taxon>
        <taxon>Pseudomonadati</taxon>
        <taxon>Bacteroidota</taxon>
        <taxon>Flavobacteriia</taxon>
        <taxon>Flavobacteriales</taxon>
        <taxon>Flavobacteriaceae</taxon>
        <taxon>Dokdonia</taxon>
    </lineage>
</organism>
<proteinExistence type="predicted"/>
<keyword evidence="5" id="KW-1185">Reference proteome</keyword>
<dbReference type="EMBL" id="JSAQ01000001">
    <property type="protein sequence ID" value="KGO08031.1"/>
    <property type="molecule type" value="Genomic_DNA"/>
</dbReference>
<dbReference type="Pfam" id="PF13202">
    <property type="entry name" value="EF-hand_5"/>
    <property type="match status" value="1"/>
</dbReference>